<dbReference type="PANTHER" id="PTHR45661">
    <property type="entry name" value="SURFACE ANTIGEN"/>
    <property type="match status" value="1"/>
</dbReference>
<keyword evidence="4" id="KW-1185">Reference proteome</keyword>
<feature type="region of interest" description="Disordered" evidence="1">
    <location>
        <begin position="38"/>
        <end position="65"/>
    </location>
</feature>
<feature type="signal peptide" evidence="2">
    <location>
        <begin position="1"/>
        <end position="24"/>
    </location>
</feature>
<dbReference type="InterPro" id="IPR053139">
    <property type="entry name" value="Surface_bspA-like"/>
</dbReference>
<dbReference type="EMBL" id="JAFIQO010000058">
    <property type="protein sequence ID" value="MBP0056085.1"/>
    <property type="molecule type" value="Genomic_DNA"/>
</dbReference>
<comment type="caution">
    <text evidence="3">The sequence shown here is derived from an EMBL/GenBank/DDBJ whole genome shotgun (WGS) entry which is preliminary data.</text>
</comment>
<accession>A0ABS3ZFL6</accession>
<protein>
    <submittedName>
        <fullName evidence="3">Leucine-rich repeat domain-containing protein</fullName>
    </submittedName>
</protein>
<dbReference type="Pfam" id="PF13306">
    <property type="entry name" value="LRR_5"/>
    <property type="match status" value="2"/>
</dbReference>
<evidence type="ECO:0000256" key="1">
    <source>
        <dbReference type="SAM" id="MobiDB-lite"/>
    </source>
</evidence>
<proteinExistence type="predicted"/>
<name>A0ABS3ZFL6_9FIRM</name>
<dbReference type="RefSeq" id="WP_209292941.1">
    <property type="nucleotide sequence ID" value="NZ_JAFIQO010000058.1"/>
</dbReference>
<dbReference type="Gene3D" id="3.80.10.10">
    <property type="entry name" value="Ribonuclease Inhibitor"/>
    <property type="match status" value="2"/>
</dbReference>
<dbReference type="InterPro" id="IPR032675">
    <property type="entry name" value="LRR_dom_sf"/>
</dbReference>
<dbReference type="InterPro" id="IPR026906">
    <property type="entry name" value="LRR_5"/>
</dbReference>
<dbReference type="PANTHER" id="PTHR45661:SF3">
    <property type="entry name" value="IG-LIKE DOMAIN-CONTAINING PROTEIN"/>
    <property type="match status" value="1"/>
</dbReference>
<feature type="chain" id="PRO_5046071317" evidence="2">
    <location>
        <begin position="25"/>
        <end position="284"/>
    </location>
</feature>
<organism evidence="3 4">
    <name type="scientific">Anaerobutyricum soehngenii</name>
    <dbReference type="NCBI Taxonomy" id="105843"/>
    <lineage>
        <taxon>Bacteria</taxon>
        <taxon>Bacillati</taxon>
        <taxon>Bacillota</taxon>
        <taxon>Clostridia</taxon>
        <taxon>Lachnospirales</taxon>
        <taxon>Lachnospiraceae</taxon>
        <taxon>Anaerobutyricum</taxon>
    </lineage>
</organism>
<feature type="non-terminal residue" evidence="3">
    <location>
        <position position="284"/>
    </location>
</feature>
<reference evidence="3 4" key="1">
    <citation type="submission" date="2021-02" db="EMBL/GenBank/DDBJ databases">
        <title>Lactate utilizing bacteria of the human gut.</title>
        <authorList>
            <person name="Sheridan P.O."/>
        </authorList>
    </citation>
    <scope>NUCLEOTIDE SEQUENCE [LARGE SCALE GENOMIC DNA]</scope>
    <source>
        <strain evidence="3 4">HTF-83D</strain>
    </source>
</reference>
<sequence length="284" mass="31371">MKKRIVSFLMAGMIFMISPLQGIAQVVSTEIIEDTSQGKDMTKVSSENMQEIDTTEVSSENTQKEESDFVITDGILTEYTGEKTEVMIPDGVASIEEHAFKENKVITKVVFPDSVKTIKYMAFKNCTSLKEIYFGNKLEQINGNAFYGCKTVQNITFTGLTVPTITNKQDFFGRSGVVGLERIYVEAGCYGRYVAAYGQSISDSTRIIELKSDDFVIENGVLVNYAGDAEEVRVPEGITEIERGAFQNNKTIKKVILPDEVITIGAYAFSGCSSLESINVPKKV</sequence>
<evidence type="ECO:0000256" key="2">
    <source>
        <dbReference type="SAM" id="SignalP"/>
    </source>
</evidence>
<evidence type="ECO:0000313" key="3">
    <source>
        <dbReference type="EMBL" id="MBP0056085.1"/>
    </source>
</evidence>
<dbReference type="SUPFAM" id="SSF52058">
    <property type="entry name" value="L domain-like"/>
    <property type="match status" value="1"/>
</dbReference>
<feature type="compositionally biased region" description="Polar residues" evidence="1">
    <location>
        <begin position="43"/>
        <end position="61"/>
    </location>
</feature>
<evidence type="ECO:0000313" key="4">
    <source>
        <dbReference type="Proteomes" id="UP001315001"/>
    </source>
</evidence>
<dbReference type="Proteomes" id="UP001315001">
    <property type="component" value="Unassembled WGS sequence"/>
</dbReference>
<gene>
    <name evidence="3" type="ORF">JYQ75_01455</name>
</gene>
<keyword evidence="2" id="KW-0732">Signal</keyword>